<dbReference type="SMART" id="SM00248">
    <property type="entry name" value="ANK"/>
    <property type="match status" value="2"/>
</dbReference>
<comment type="domain">
    <text evidence="14">The VLRF1 domain mediates binding to the 60S ribosomal subunit.</text>
</comment>
<keyword evidence="12" id="KW-0175">Coiled coil</keyword>
<organism evidence="17 19">
    <name type="scientific">Pogona vitticeps</name>
    <name type="common">central bearded dragon</name>
    <dbReference type="NCBI Taxonomy" id="103695"/>
    <lineage>
        <taxon>Eukaryota</taxon>
        <taxon>Metazoa</taxon>
        <taxon>Chordata</taxon>
        <taxon>Craniata</taxon>
        <taxon>Vertebrata</taxon>
        <taxon>Euteleostomi</taxon>
        <taxon>Lepidosauria</taxon>
        <taxon>Squamata</taxon>
        <taxon>Bifurcata</taxon>
        <taxon>Unidentata</taxon>
        <taxon>Episquamata</taxon>
        <taxon>Toxicofera</taxon>
        <taxon>Iguania</taxon>
        <taxon>Acrodonta</taxon>
        <taxon>Agamidae</taxon>
        <taxon>Amphibolurinae</taxon>
        <taxon>Pogona</taxon>
    </lineage>
</organism>
<dbReference type="GO" id="GO:0036503">
    <property type="term" value="P:ERAD pathway"/>
    <property type="evidence" value="ECO:0007669"/>
    <property type="project" value="TreeGrafter"/>
</dbReference>
<dbReference type="CDD" id="cd22249">
    <property type="entry name" value="UDM1_RNF168_RNF169-like"/>
    <property type="match status" value="1"/>
</dbReference>
<dbReference type="PROSITE" id="PS52044">
    <property type="entry name" value="VLRF1"/>
    <property type="match status" value="1"/>
</dbReference>
<keyword evidence="11 13" id="KW-0040">ANK repeat</keyword>
<dbReference type="OrthoDB" id="429841at2759"/>
<dbReference type="GeneID" id="110078186"/>
<dbReference type="GO" id="GO:0008270">
    <property type="term" value="F:zinc ion binding"/>
    <property type="evidence" value="ECO:0007669"/>
    <property type="project" value="UniProtKB-KW"/>
</dbReference>
<evidence type="ECO:0000256" key="14">
    <source>
        <dbReference type="PROSITE-ProRule" id="PRU01389"/>
    </source>
</evidence>
<dbReference type="PROSITE" id="PS00028">
    <property type="entry name" value="ZINC_FINGER_C2H2_1"/>
    <property type="match status" value="1"/>
</dbReference>
<dbReference type="Pfam" id="PF18716">
    <property type="entry name" value="VATC"/>
    <property type="match status" value="1"/>
</dbReference>
<dbReference type="InterPro" id="IPR041540">
    <property type="entry name" value="VATC"/>
</dbReference>
<feature type="repeat" description="ANK" evidence="13">
    <location>
        <begin position="514"/>
        <end position="546"/>
    </location>
</feature>
<name>A0A6J0THC4_9SAUR</name>
<evidence type="ECO:0000256" key="15">
    <source>
        <dbReference type="SAM" id="MobiDB-lite"/>
    </source>
</evidence>
<dbReference type="InterPro" id="IPR002110">
    <property type="entry name" value="Ankyrin_rpt"/>
</dbReference>
<evidence type="ECO:0000313" key="17">
    <source>
        <dbReference type="Proteomes" id="UP001652642"/>
    </source>
</evidence>
<evidence type="ECO:0000256" key="10">
    <source>
        <dbReference type="ARBA" id="ARBA00022833"/>
    </source>
</evidence>
<keyword evidence="5" id="KW-0479">Metal-binding</keyword>
<keyword evidence="3 14" id="KW-0963">Cytoplasm</keyword>
<dbReference type="CTD" id="55139"/>
<evidence type="ECO:0000256" key="13">
    <source>
        <dbReference type="PROSITE-ProRule" id="PRU00023"/>
    </source>
</evidence>
<keyword evidence="10" id="KW-0862">Zinc</keyword>
<evidence type="ECO:0000256" key="12">
    <source>
        <dbReference type="ARBA" id="ARBA00023054"/>
    </source>
</evidence>
<keyword evidence="6" id="KW-0677">Repeat</keyword>
<evidence type="ECO:0000313" key="19">
    <source>
        <dbReference type="RefSeq" id="XP_020647692.2"/>
    </source>
</evidence>
<evidence type="ECO:0000313" key="18">
    <source>
        <dbReference type="RefSeq" id="XP_020647690.2"/>
    </source>
</evidence>
<feature type="region of interest" description="Disordered" evidence="15">
    <location>
        <begin position="591"/>
        <end position="613"/>
    </location>
</feature>
<feature type="compositionally biased region" description="Basic residues" evidence="15">
    <location>
        <begin position="410"/>
        <end position="422"/>
    </location>
</feature>
<feature type="domain" description="VLRF1" evidence="16">
    <location>
        <begin position="190"/>
        <end position="331"/>
    </location>
</feature>
<keyword evidence="4 14" id="KW-0540">Nuclease</keyword>
<evidence type="ECO:0000259" key="16">
    <source>
        <dbReference type="PROSITE" id="PS52044"/>
    </source>
</evidence>
<evidence type="ECO:0000256" key="9">
    <source>
        <dbReference type="ARBA" id="ARBA00022801"/>
    </source>
</evidence>
<dbReference type="PANTHER" id="PTHR16036">
    <property type="entry name" value="ANKYRIN REPEAT AND ZINC FINGER DOMAIN-CONTAINING PROTEIN 1"/>
    <property type="match status" value="1"/>
</dbReference>
<evidence type="ECO:0000256" key="6">
    <source>
        <dbReference type="ARBA" id="ARBA00022737"/>
    </source>
</evidence>
<proteinExistence type="inferred from homology"/>
<reference evidence="17 18" key="1">
    <citation type="submission" date="2025-05" db="UniProtKB">
        <authorList>
            <consortium name="RefSeq"/>
        </authorList>
    </citation>
    <scope>NUCLEOTIDE SEQUENCE [LARGE SCALE GENOMIC DNA]</scope>
</reference>
<dbReference type="Pfam" id="PF18826">
    <property type="entry name" value="bVLRF1"/>
    <property type="match status" value="1"/>
</dbReference>
<dbReference type="GO" id="GO:0005737">
    <property type="term" value="C:cytoplasm"/>
    <property type="evidence" value="ECO:0007669"/>
    <property type="project" value="UniProtKB-SubCell"/>
</dbReference>
<feature type="compositionally biased region" description="Low complexity" evidence="15">
    <location>
        <begin position="106"/>
        <end position="115"/>
    </location>
</feature>
<dbReference type="SUPFAM" id="SSF48403">
    <property type="entry name" value="Ankyrin repeat"/>
    <property type="match status" value="1"/>
</dbReference>
<evidence type="ECO:0000256" key="3">
    <source>
        <dbReference type="ARBA" id="ARBA00022490"/>
    </source>
</evidence>
<accession>A0A6J0THC4</accession>
<evidence type="ECO:0000256" key="11">
    <source>
        <dbReference type="ARBA" id="ARBA00023043"/>
    </source>
</evidence>
<dbReference type="Gene3D" id="1.25.40.20">
    <property type="entry name" value="Ankyrin repeat-containing domain"/>
    <property type="match status" value="1"/>
</dbReference>
<dbReference type="InterPro" id="IPR041175">
    <property type="entry name" value="VLRF1/Vms1"/>
</dbReference>
<dbReference type="RefSeq" id="XP_020647690.2">
    <property type="nucleotide sequence ID" value="XM_020792031.2"/>
</dbReference>
<feature type="active site" evidence="14">
    <location>
        <position position="233"/>
    </location>
</feature>
<dbReference type="InterPro" id="IPR036770">
    <property type="entry name" value="Ankyrin_rpt-contain_sf"/>
</dbReference>
<dbReference type="GO" id="GO:0004519">
    <property type="term" value="F:endonuclease activity"/>
    <property type="evidence" value="ECO:0007669"/>
    <property type="project" value="UniProtKB-KW"/>
</dbReference>
<dbReference type="InterPro" id="IPR047139">
    <property type="entry name" value="ANKZ1/VMS1"/>
</dbReference>
<protein>
    <submittedName>
        <fullName evidence="18 19">tRNA endonuclease ANKZF1</fullName>
    </submittedName>
</protein>
<dbReference type="RefSeq" id="XP_020647692.2">
    <property type="nucleotide sequence ID" value="XM_020792033.2"/>
</dbReference>
<keyword evidence="7 14" id="KW-0255">Endonuclease</keyword>
<feature type="compositionally biased region" description="Polar residues" evidence="15">
    <location>
        <begin position="360"/>
        <end position="370"/>
    </location>
</feature>
<dbReference type="AlphaFoldDB" id="A0A6J0THC4"/>
<evidence type="ECO:0000256" key="7">
    <source>
        <dbReference type="ARBA" id="ARBA00022759"/>
    </source>
</evidence>
<dbReference type="Proteomes" id="UP001652642">
    <property type="component" value="Chromosome 1"/>
</dbReference>
<keyword evidence="17" id="KW-1185">Reference proteome</keyword>
<evidence type="ECO:0000256" key="4">
    <source>
        <dbReference type="ARBA" id="ARBA00022722"/>
    </source>
</evidence>
<dbReference type="GO" id="GO:0016787">
    <property type="term" value="F:hydrolase activity"/>
    <property type="evidence" value="ECO:0007669"/>
    <property type="project" value="UniProtKB-KW"/>
</dbReference>
<dbReference type="Pfam" id="PF12796">
    <property type="entry name" value="Ank_2"/>
    <property type="match status" value="1"/>
</dbReference>
<evidence type="ECO:0000256" key="1">
    <source>
        <dbReference type="ARBA" id="ARBA00004496"/>
    </source>
</evidence>
<feature type="region of interest" description="Disordered" evidence="15">
    <location>
        <begin position="406"/>
        <end position="433"/>
    </location>
</feature>
<dbReference type="InterPro" id="IPR013087">
    <property type="entry name" value="Znf_C2H2_type"/>
</dbReference>
<evidence type="ECO:0000256" key="2">
    <source>
        <dbReference type="ARBA" id="ARBA00009262"/>
    </source>
</evidence>
<dbReference type="KEGG" id="pvt:110078186"/>
<dbReference type="PROSITE" id="PS50297">
    <property type="entry name" value="ANK_REP_REGION"/>
    <property type="match status" value="1"/>
</dbReference>
<dbReference type="PANTHER" id="PTHR16036:SF2">
    <property type="entry name" value="TRNA ENDONUCLEASE ANKZF1"/>
    <property type="match status" value="1"/>
</dbReference>
<sequence>MQPAETLSVFEASQKTALMDGLYLVTESTDVTPVAVPVIKEPSRPTAILEVSDRMYCSACSRGFDSREEQAEHYRLDWHRFNIKQRLLGRRMLTAEEFEVKTQTGDVSSISGSDSSDSDSCNESDPQPFQESRGRESSHQSPLLHLRSQKVLFRNSQGLLISVYRCVLSTAKGSREEPAEFVAAFQKQSPETSWVILMAGGGHFAGAVFKGDEVLQHKTFHRYTVRASRGTAQGVRDAQGSMPKSAGASLRRYNETALLKDIQELLASWAKHIEEAECIFLRAPRTNRACFFGGKNGPLQRNDPRIRGIPFSTRRATFHEVQRVHGVLSSLQVYGKDTAVADLVRTPRKTWKKVVHQDEPSTQCQESIFSARSEEEEEEEENGEENPEQLEEVELTLNTLELREFEVAPKRNHKKKRRKPKVQKGSCTETSGDVEDLKVSLSRSEKSAEAQKQLEAQGALSTSMQDALFTACKTGDTKTLHHLLEMVDSLAADEQEELNGATRQQLLNKPLDESGWTLLHVAAAAGRSAIVQLLLEAGADPALRDRQEQPPYCVSASKQTRAEFRRFMAEQPEKYDYVRAQVPGPLTTEMEARQAERRRAHKAQRKQREKEEREALRLLEQEEKEKQHFALLSDREKRALAAEQRLASQLKDCSASLMNIRRCWLCGKSLLGCVPFHYLDFSFCSTACLQAHRKGRAASS</sequence>
<feature type="compositionally biased region" description="Acidic residues" evidence="15">
    <location>
        <begin position="374"/>
        <end position="391"/>
    </location>
</feature>
<dbReference type="PROSITE" id="PS50088">
    <property type="entry name" value="ANK_REPEAT"/>
    <property type="match status" value="1"/>
</dbReference>
<evidence type="ECO:0000256" key="5">
    <source>
        <dbReference type="ARBA" id="ARBA00022723"/>
    </source>
</evidence>
<evidence type="ECO:0000256" key="8">
    <source>
        <dbReference type="ARBA" id="ARBA00022771"/>
    </source>
</evidence>
<comment type="subcellular location">
    <subcellularLocation>
        <location evidence="1">Cytoplasm</location>
    </subcellularLocation>
</comment>
<feature type="region of interest" description="Disordered" evidence="15">
    <location>
        <begin position="350"/>
        <end position="391"/>
    </location>
</feature>
<comment type="similarity">
    <text evidence="2 14">Belongs to the ANKZF1/VMS1 family.</text>
</comment>
<keyword evidence="8" id="KW-0863">Zinc-finger</keyword>
<feature type="region of interest" description="Disordered" evidence="15">
    <location>
        <begin position="104"/>
        <end position="142"/>
    </location>
</feature>
<keyword evidence="9 14" id="KW-0378">Hydrolase</keyword>
<gene>
    <name evidence="18 19" type="primary">ANKZF1</name>
</gene>